<evidence type="ECO:0000256" key="1">
    <source>
        <dbReference type="SAM" id="MobiDB-lite"/>
    </source>
</evidence>
<dbReference type="Pfam" id="PF05099">
    <property type="entry name" value="TerB"/>
    <property type="match status" value="1"/>
</dbReference>
<dbReference type="Pfam" id="PF13208">
    <property type="entry name" value="TerB_N"/>
    <property type="match status" value="1"/>
</dbReference>
<sequence>MPDAAGIGVEPALIDPTSPVDTRDPDWQGQSMDYWPCYSDISPKARGAYLSWLAGGRANPNAYIGYVFLYFYGLERRLLTEIPELDNSGAERAILVAEVRRLLQIYSGNRSFKGYAEGLLEAATLLDPAVRYDRAAPPVTEWSHELPIDLKIGLAQLAVEGRAVPADWALSWYAHHPDTYLRTPAVRCPNEFLELFTKRYRAKFGDGLVVKPNKPRLSVSYYAASIGFQGHVDLENTALPDVGRLSGPITKLRDIVEAVTSDLEAYSRYLGRYPDGAGSPAAIALLPDGVTHKPSPETDALWSWAAQCIGSDGRGVISAQELISRWPTKTGKLAKADSVAVAQLLEHRGLGIEPDVRFGGTTPTPTSSIVLFRRAERPVSAPGVEYAAALAIINLGMLVATADGTVSEPERRTLRELAIDELDLSEDEQLRLDAHAALVLTKPPTPAVLRRRLESLSTSRRATVGRLLTTIAAADGQVTPDEIRTLERLFTTLGLDPGDVYGSLHAAATDDLTRAEIPGKQKAGLRIPPSPASRQDSTTLTLDPERLARTRAESVLVAAELAEIFADDEPVAPPSPPPVDEAAVDGLDDAHTRLFHLLVARDTWSRAELDELAAEVGLMPDGALEALNEAAYDRTGEPLCEGSDPLDINQDIVKDMLG</sequence>
<dbReference type="InterPro" id="IPR029024">
    <property type="entry name" value="TerB-like"/>
</dbReference>
<dbReference type="AlphaFoldDB" id="M2WSF6"/>
<evidence type="ECO:0008006" key="7">
    <source>
        <dbReference type="Google" id="ProtNLM"/>
    </source>
</evidence>
<protein>
    <recommendedName>
        <fullName evidence="7">Tellurite resistance protein TerB</fullName>
    </recommendedName>
</protein>
<dbReference type="InterPro" id="IPR007791">
    <property type="entry name" value="DjlA_N"/>
</dbReference>
<dbReference type="PATRIC" id="fig|1284240.4.peg.7327"/>
<evidence type="ECO:0000259" key="3">
    <source>
        <dbReference type="Pfam" id="PF13208"/>
    </source>
</evidence>
<name>M2WSF6_9PSEU</name>
<evidence type="ECO:0000259" key="2">
    <source>
        <dbReference type="Pfam" id="PF05099"/>
    </source>
</evidence>
<evidence type="ECO:0000259" key="4">
    <source>
        <dbReference type="Pfam" id="PF15615"/>
    </source>
</evidence>
<dbReference type="CDD" id="cd07176">
    <property type="entry name" value="terB"/>
    <property type="match status" value="1"/>
</dbReference>
<accession>M2WSF6</accession>
<comment type="caution">
    <text evidence="5">The sequence shown here is derived from an EMBL/GenBank/DDBJ whole genome shotgun (WGS) entry which is preliminary data.</text>
</comment>
<dbReference type="Proteomes" id="UP000054226">
    <property type="component" value="Unassembled WGS sequence"/>
</dbReference>
<gene>
    <name evidence="5" type="ORF">H074_35889</name>
</gene>
<keyword evidence="6" id="KW-1185">Reference proteome</keyword>
<organism evidence="5 6">
    <name type="scientific">Amycolatopsis decaplanina DSM 44594</name>
    <dbReference type="NCBI Taxonomy" id="1284240"/>
    <lineage>
        <taxon>Bacteria</taxon>
        <taxon>Bacillati</taxon>
        <taxon>Actinomycetota</taxon>
        <taxon>Actinomycetes</taxon>
        <taxon>Pseudonocardiales</taxon>
        <taxon>Pseudonocardiaceae</taxon>
        <taxon>Amycolatopsis</taxon>
    </lineage>
</organism>
<evidence type="ECO:0000313" key="6">
    <source>
        <dbReference type="Proteomes" id="UP000054226"/>
    </source>
</evidence>
<evidence type="ECO:0000313" key="5">
    <source>
        <dbReference type="EMBL" id="EME51681.1"/>
    </source>
</evidence>
<dbReference type="Gene3D" id="1.10.3680.10">
    <property type="entry name" value="TerB-like"/>
    <property type="match status" value="1"/>
</dbReference>
<proteinExistence type="predicted"/>
<dbReference type="EMBL" id="AOHO01000078">
    <property type="protein sequence ID" value="EME51681.1"/>
    <property type="molecule type" value="Genomic_DNA"/>
</dbReference>
<dbReference type="CDD" id="cd07177">
    <property type="entry name" value="terB_like"/>
    <property type="match status" value="1"/>
</dbReference>
<feature type="region of interest" description="Disordered" evidence="1">
    <location>
        <begin position="520"/>
        <end position="540"/>
    </location>
</feature>
<feature type="domain" description="Co-chaperone DjlA N-terminal" evidence="2">
    <location>
        <begin position="390"/>
        <end position="500"/>
    </location>
</feature>
<feature type="domain" description="TerB N-terminal" evidence="3">
    <location>
        <begin position="9"/>
        <end position="185"/>
    </location>
</feature>
<feature type="domain" description="TerB-C" evidence="4">
    <location>
        <begin position="531"/>
        <end position="655"/>
    </location>
</feature>
<feature type="region of interest" description="Disordered" evidence="1">
    <location>
        <begin position="1"/>
        <end position="25"/>
    </location>
</feature>
<dbReference type="Pfam" id="PF15615">
    <property type="entry name" value="TerB_C"/>
    <property type="match status" value="1"/>
</dbReference>
<reference evidence="5 6" key="1">
    <citation type="journal article" date="2013" name="Genome Announc.">
        <title>Draft Genome Sequence of Amycolatopsis decaplanina Strain DSM 44594T.</title>
        <authorList>
            <person name="Kaur N."/>
            <person name="Kumar S."/>
            <person name="Bala M."/>
            <person name="Raghava G.P."/>
            <person name="Mayilraj S."/>
        </authorList>
    </citation>
    <scope>NUCLEOTIDE SEQUENCE [LARGE SCALE GENOMIC DNA]</scope>
    <source>
        <strain evidence="5 6">DSM 44594</strain>
    </source>
</reference>
<dbReference type="InterPro" id="IPR028932">
    <property type="entry name" value="TerB-C"/>
</dbReference>
<dbReference type="SUPFAM" id="SSF158682">
    <property type="entry name" value="TerB-like"/>
    <property type="match status" value="1"/>
</dbReference>
<dbReference type="InterPro" id="IPR025266">
    <property type="entry name" value="TerB_N"/>
</dbReference>